<feature type="transmembrane region" description="Helical" evidence="1">
    <location>
        <begin position="15"/>
        <end position="34"/>
    </location>
</feature>
<proteinExistence type="predicted"/>
<dbReference type="Proteomes" id="UP000176501">
    <property type="component" value="Unassembled WGS sequence"/>
</dbReference>
<evidence type="ECO:0000256" key="1">
    <source>
        <dbReference type="SAM" id="Phobius"/>
    </source>
</evidence>
<name>A0A1F7W779_9BACT</name>
<dbReference type="AlphaFoldDB" id="A0A1F7W779"/>
<protein>
    <submittedName>
        <fullName evidence="2">Uncharacterized protein</fullName>
    </submittedName>
</protein>
<keyword evidence="1" id="KW-0812">Transmembrane</keyword>
<feature type="transmembrane region" description="Helical" evidence="1">
    <location>
        <begin position="54"/>
        <end position="75"/>
    </location>
</feature>
<keyword evidence="1" id="KW-1133">Transmembrane helix</keyword>
<feature type="transmembrane region" description="Helical" evidence="1">
    <location>
        <begin position="81"/>
        <end position="104"/>
    </location>
</feature>
<keyword evidence="1" id="KW-0472">Membrane</keyword>
<organism evidence="2 3">
    <name type="scientific">Candidatus Uhrbacteria bacterium RIFOXYB2_FULL_57_15</name>
    <dbReference type="NCBI Taxonomy" id="1802422"/>
    <lineage>
        <taxon>Bacteria</taxon>
        <taxon>Candidatus Uhriibacteriota</taxon>
    </lineage>
</organism>
<evidence type="ECO:0000313" key="3">
    <source>
        <dbReference type="Proteomes" id="UP000176501"/>
    </source>
</evidence>
<sequence length="118" mass="13245">MTVLPYFQQAPTEPWMWLYAMYIAWIAGISMFYLLASHPDGVKLVRSFSDSSMIIIPTLWIMASVLLAGVAWPYLFMLPAITLLSGAPWGAAIIMWGYATFVFWSSGKCLLARFPARA</sequence>
<comment type="caution">
    <text evidence="2">The sequence shown here is derived from an EMBL/GenBank/DDBJ whole genome shotgun (WGS) entry which is preliminary data.</text>
</comment>
<gene>
    <name evidence="2" type="ORF">A2304_05425</name>
</gene>
<evidence type="ECO:0000313" key="2">
    <source>
        <dbReference type="EMBL" id="OGL97964.1"/>
    </source>
</evidence>
<accession>A0A1F7W779</accession>
<reference evidence="2 3" key="1">
    <citation type="journal article" date="2016" name="Nat. Commun.">
        <title>Thousands of microbial genomes shed light on interconnected biogeochemical processes in an aquifer system.</title>
        <authorList>
            <person name="Anantharaman K."/>
            <person name="Brown C.T."/>
            <person name="Hug L.A."/>
            <person name="Sharon I."/>
            <person name="Castelle C.J."/>
            <person name="Probst A.J."/>
            <person name="Thomas B.C."/>
            <person name="Singh A."/>
            <person name="Wilkins M.J."/>
            <person name="Karaoz U."/>
            <person name="Brodie E.L."/>
            <person name="Williams K.H."/>
            <person name="Hubbard S.S."/>
            <person name="Banfield J.F."/>
        </authorList>
    </citation>
    <scope>NUCLEOTIDE SEQUENCE [LARGE SCALE GENOMIC DNA]</scope>
</reference>
<dbReference type="EMBL" id="MGFE01000026">
    <property type="protein sequence ID" value="OGL97964.1"/>
    <property type="molecule type" value="Genomic_DNA"/>
</dbReference>